<dbReference type="SMART" id="SM00387">
    <property type="entry name" value="HATPase_c"/>
    <property type="match status" value="1"/>
</dbReference>
<accession>A0A1V9FN38</accession>
<dbReference type="PANTHER" id="PTHR44936:SF10">
    <property type="entry name" value="SENSOR PROTEIN RSTB"/>
    <property type="match status" value="1"/>
</dbReference>
<keyword evidence="3" id="KW-0808">Transferase</keyword>
<proteinExistence type="predicted"/>
<evidence type="ECO:0000313" key="8">
    <source>
        <dbReference type="EMBL" id="OQP59666.1"/>
    </source>
</evidence>
<dbReference type="Proteomes" id="UP000192796">
    <property type="component" value="Unassembled WGS sequence"/>
</dbReference>
<dbReference type="Pfam" id="PF02518">
    <property type="entry name" value="HATPase_c"/>
    <property type="match status" value="1"/>
</dbReference>
<keyword evidence="4" id="KW-0547">Nucleotide-binding</keyword>
<dbReference type="EC" id="2.7.13.3" evidence="2"/>
<gene>
    <name evidence="8" type="ORF">A3860_36465</name>
</gene>
<keyword evidence="9" id="KW-1185">Reference proteome</keyword>
<dbReference type="PROSITE" id="PS50109">
    <property type="entry name" value="HIS_KIN"/>
    <property type="match status" value="1"/>
</dbReference>
<evidence type="ECO:0000313" key="9">
    <source>
        <dbReference type="Proteomes" id="UP000192796"/>
    </source>
</evidence>
<keyword evidence="5" id="KW-0418">Kinase</keyword>
<dbReference type="Gene3D" id="3.30.565.10">
    <property type="entry name" value="Histidine kinase-like ATPase, C-terminal domain"/>
    <property type="match status" value="2"/>
</dbReference>
<evidence type="ECO:0000256" key="6">
    <source>
        <dbReference type="ARBA" id="ARBA00022840"/>
    </source>
</evidence>
<dbReference type="AlphaFoldDB" id="A0A1V9FN38"/>
<evidence type="ECO:0000256" key="3">
    <source>
        <dbReference type="ARBA" id="ARBA00022679"/>
    </source>
</evidence>
<dbReference type="GO" id="GO:0004673">
    <property type="term" value="F:protein histidine kinase activity"/>
    <property type="evidence" value="ECO:0007669"/>
    <property type="project" value="UniProtKB-EC"/>
</dbReference>
<evidence type="ECO:0000256" key="5">
    <source>
        <dbReference type="ARBA" id="ARBA00022777"/>
    </source>
</evidence>
<dbReference type="OrthoDB" id="9816482at2"/>
<organism evidence="8 9">
    <name type="scientific">Niastella vici</name>
    <dbReference type="NCBI Taxonomy" id="1703345"/>
    <lineage>
        <taxon>Bacteria</taxon>
        <taxon>Pseudomonadati</taxon>
        <taxon>Bacteroidota</taxon>
        <taxon>Chitinophagia</taxon>
        <taxon>Chitinophagales</taxon>
        <taxon>Chitinophagaceae</taxon>
        <taxon>Niastella</taxon>
    </lineage>
</organism>
<dbReference type="RefSeq" id="WP_081154290.1">
    <property type="nucleotide sequence ID" value="NZ_LVYD01000074.1"/>
</dbReference>
<dbReference type="Pfam" id="PF13589">
    <property type="entry name" value="HATPase_c_3"/>
    <property type="match status" value="1"/>
</dbReference>
<comment type="catalytic activity">
    <reaction evidence="1">
        <text>ATP + protein L-histidine = ADP + protein N-phospho-L-histidine.</text>
        <dbReference type="EC" id="2.7.13.3"/>
    </reaction>
</comment>
<comment type="caution">
    <text evidence="8">The sequence shown here is derived from an EMBL/GenBank/DDBJ whole genome shotgun (WGS) entry which is preliminary data.</text>
</comment>
<dbReference type="InterPro" id="IPR050980">
    <property type="entry name" value="2C_sensor_his_kinase"/>
</dbReference>
<dbReference type="GO" id="GO:0005524">
    <property type="term" value="F:ATP binding"/>
    <property type="evidence" value="ECO:0007669"/>
    <property type="project" value="UniProtKB-KW"/>
</dbReference>
<feature type="domain" description="Histidine kinase" evidence="7">
    <location>
        <begin position="575"/>
        <end position="752"/>
    </location>
</feature>
<evidence type="ECO:0000256" key="2">
    <source>
        <dbReference type="ARBA" id="ARBA00012438"/>
    </source>
</evidence>
<evidence type="ECO:0000256" key="4">
    <source>
        <dbReference type="ARBA" id="ARBA00022741"/>
    </source>
</evidence>
<dbReference type="InterPro" id="IPR005467">
    <property type="entry name" value="His_kinase_dom"/>
</dbReference>
<dbReference type="SUPFAM" id="SSF55874">
    <property type="entry name" value="ATPase domain of HSP90 chaperone/DNA topoisomerase II/histidine kinase"/>
    <property type="match status" value="2"/>
</dbReference>
<evidence type="ECO:0000259" key="7">
    <source>
        <dbReference type="PROSITE" id="PS50109"/>
    </source>
</evidence>
<name>A0A1V9FN38_9BACT</name>
<dbReference type="PANTHER" id="PTHR44936">
    <property type="entry name" value="SENSOR PROTEIN CREC"/>
    <property type="match status" value="1"/>
</dbReference>
<keyword evidence="6" id="KW-0067">ATP-binding</keyword>
<dbReference type="InterPro" id="IPR003594">
    <property type="entry name" value="HATPase_dom"/>
</dbReference>
<reference evidence="8 9" key="1">
    <citation type="submission" date="2016-03" db="EMBL/GenBank/DDBJ databases">
        <title>Niastella vici sp. nov., isolated from farmland soil.</title>
        <authorList>
            <person name="Chen L."/>
            <person name="Wang D."/>
            <person name="Yang S."/>
            <person name="Wang G."/>
        </authorList>
    </citation>
    <scope>NUCLEOTIDE SEQUENCE [LARGE SCALE GENOMIC DNA]</scope>
    <source>
        <strain evidence="8 9">DJ57</strain>
    </source>
</reference>
<dbReference type="InterPro" id="IPR036890">
    <property type="entry name" value="HATPase_C_sf"/>
</dbReference>
<dbReference type="STRING" id="1703345.A3860_36465"/>
<evidence type="ECO:0000256" key="1">
    <source>
        <dbReference type="ARBA" id="ARBA00000085"/>
    </source>
</evidence>
<sequence length="752" mass="85745">MSGNLNFRISSALKDILGRDLITDDFIAVFELVKNSFDAHARQVTIRFENIQAGNGKIIIKDDGKGMSYDDLINKWLFVAYSAKKEGTEDYDFDYRSNLNNRVFAGAKGIGRFSCDKLGKQLYLETTKNDIKSKTEVLLTNWEKFEGDLREEFVNIDVLHDTKNRSDFGLKHGTVLVIEELRSEWDRKKYLKLKDSLAKLINPNAGNAEEDFKIIIEVPEELEGDMSFSEGYQKVNGEVRNFIFETLGLKTTKISATISEDGNYLWTELTDGGTIIYKIKEKNSFPFLLNIEIKLYYLNLSAKQVFARRMGISSNHYGHVFLYKNGFRIYPYGEPGEDPLKIDYRKTQGFRRYLGTTDLMGQIEIFSNTEELKETSTRGDGLIKTPTYYQLVDFFWEILRRLEKYVVDVQQWGVSIEDGNSNDINGRVVDLLAKLTGKEDLIEFEIPSNFFELIEISQINSADAIIDKLNNLAAEKGDDRLIREVQNATVRVRDLKLAKEEAEKIAAIEYQKANEATAKLKEKISENLFLKSINTAEYEEVIALIHHIGIYAGTINNYLKGISLRIQNDIPLSKEDLNEIIKNISFETKKILNVAAFATKANFKLKTEDLEINLIDYIREYIQNIIPTVADNTLKISFEDYTSMPFIRVVKPIEINIVIDNIVNNAKKSRANNLKIELSESEKNTLLVKFIDNGNGIEENNLNKIFDLGFTTTDGSGIGLYHVKEILHAIKGKISVINNSQESGVTIIIELK</sequence>
<protein>
    <recommendedName>
        <fullName evidence="2">histidine kinase</fullName>
        <ecNumber evidence="2">2.7.13.3</ecNumber>
    </recommendedName>
</protein>
<dbReference type="EMBL" id="LVYD01000074">
    <property type="protein sequence ID" value="OQP59666.1"/>
    <property type="molecule type" value="Genomic_DNA"/>
</dbReference>